<keyword evidence="2" id="KW-1185">Reference proteome</keyword>
<name>A0A5B7FNU8_PORTR</name>
<dbReference type="AlphaFoldDB" id="A0A5B7FNU8"/>
<reference evidence="1 2" key="1">
    <citation type="submission" date="2019-05" db="EMBL/GenBank/DDBJ databases">
        <title>Another draft genome of Portunus trituberculatus and its Hox gene families provides insights of decapod evolution.</title>
        <authorList>
            <person name="Jeong J.-H."/>
            <person name="Song I."/>
            <person name="Kim S."/>
            <person name="Choi T."/>
            <person name="Kim D."/>
            <person name="Ryu S."/>
            <person name="Kim W."/>
        </authorList>
    </citation>
    <scope>NUCLEOTIDE SEQUENCE [LARGE SCALE GENOMIC DNA]</scope>
    <source>
        <tissue evidence="1">Muscle</tissue>
    </source>
</reference>
<comment type="caution">
    <text evidence="1">The sequence shown here is derived from an EMBL/GenBank/DDBJ whole genome shotgun (WGS) entry which is preliminary data.</text>
</comment>
<organism evidence="1 2">
    <name type="scientific">Portunus trituberculatus</name>
    <name type="common">Swimming crab</name>
    <name type="synonym">Neptunus trituberculatus</name>
    <dbReference type="NCBI Taxonomy" id="210409"/>
    <lineage>
        <taxon>Eukaryota</taxon>
        <taxon>Metazoa</taxon>
        <taxon>Ecdysozoa</taxon>
        <taxon>Arthropoda</taxon>
        <taxon>Crustacea</taxon>
        <taxon>Multicrustacea</taxon>
        <taxon>Malacostraca</taxon>
        <taxon>Eumalacostraca</taxon>
        <taxon>Eucarida</taxon>
        <taxon>Decapoda</taxon>
        <taxon>Pleocyemata</taxon>
        <taxon>Brachyura</taxon>
        <taxon>Eubrachyura</taxon>
        <taxon>Portunoidea</taxon>
        <taxon>Portunidae</taxon>
        <taxon>Portuninae</taxon>
        <taxon>Portunus</taxon>
    </lineage>
</organism>
<accession>A0A5B7FNU8</accession>
<dbReference type="Proteomes" id="UP000324222">
    <property type="component" value="Unassembled WGS sequence"/>
</dbReference>
<sequence>MIGGGLAEGGVHVGRGLEGPAEGYAAGSRCFPTAPPPITGPVFSPRCDAVLLLCLPGGLEDLSACVCLRDVTGRLREITGRGDPPPHHRHLARHPQHRTLCSRPQGETPAVAGSASTLAAPVCVRPCAPADTLIISLTT</sequence>
<evidence type="ECO:0000313" key="1">
    <source>
        <dbReference type="EMBL" id="MPC47165.1"/>
    </source>
</evidence>
<proteinExistence type="predicted"/>
<dbReference type="EMBL" id="VSRR010007587">
    <property type="protein sequence ID" value="MPC47165.1"/>
    <property type="molecule type" value="Genomic_DNA"/>
</dbReference>
<protein>
    <submittedName>
        <fullName evidence="1">Uncharacterized protein</fullName>
    </submittedName>
</protein>
<evidence type="ECO:0000313" key="2">
    <source>
        <dbReference type="Proteomes" id="UP000324222"/>
    </source>
</evidence>
<gene>
    <name evidence="1" type="ORF">E2C01_040901</name>
</gene>